<accession>A0A3M5IPV2</accession>
<reference evidence="1 2" key="1">
    <citation type="submission" date="2018-08" db="EMBL/GenBank/DDBJ databases">
        <title>Recombination of ecologically and evolutionarily significant loci maintains genetic cohesion in the Pseudomonas syringae species complex.</title>
        <authorList>
            <person name="Dillon M."/>
            <person name="Thakur S."/>
            <person name="Almeida R.N.D."/>
            <person name="Weir B.S."/>
            <person name="Guttman D.S."/>
        </authorList>
    </citation>
    <scope>NUCLEOTIDE SEQUENCE [LARGE SCALE GENOMIC DNA]</scope>
    <source>
        <strain evidence="1 2">ICMP 6941</strain>
    </source>
</reference>
<dbReference type="RefSeq" id="WP_122323211.1">
    <property type="nucleotide sequence ID" value="NZ_RBTD01000455.1"/>
</dbReference>
<sequence>MPNLKPEYRAQVQSFIQAMDYANNVSEDADFKVSKIKDEAFLPRWLTTLVTDEVVRQGESAPAVLNFGGPVFTNTVIEKGGESYYGFDMCNEYTKPDHAPMTVNALTKTIDNYISLRNHVVAQGVPLLDLDNTMKEWYGKVKGMLMPDPAAQLVSNLNEKGIAVKTLDDLQKLKGEAFDRFREIDMPNTWIALNPHIKGFKNDFIVPQRFWDFENSYASRIQKRFAEPAPVVELVEEKKLNRPKMKM</sequence>
<dbReference type="AlphaFoldDB" id="A0A3M5IPV2"/>
<proteinExistence type="predicted"/>
<evidence type="ECO:0000313" key="1">
    <source>
        <dbReference type="EMBL" id="RMT12424.1"/>
    </source>
</evidence>
<gene>
    <name evidence="1" type="ORF">ALP52_00835</name>
</gene>
<evidence type="ECO:0000313" key="2">
    <source>
        <dbReference type="Proteomes" id="UP000276194"/>
    </source>
</evidence>
<dbReference type="Proteomes" id="UP000276194">
    <property type="component" value="Unassembled WGS sequence"/>
</dbReference>
<dbReference type="EMBL" id="RBTD01000455">
    <property type="protein sequence ID" value="RMT12424.1"/>
    <property type="molecule type" value="Genomic_DNA"/>
</dbReference>
<protein>
    <submittedName>
        <fullName evidence="1">Uncharacterized protein</fullName>
    </submittedName>
</protein>
<organism evidence="1 2">
    <name type="scientific">Pseudomonas amygdali pv. mori</name>
    <dbReference type="NCBI Taxonomy" id="34065"/>
    <lineage>
        <taxon>Bacteria</taxon>
        <taxon>Pseudomonadati</taxon>
        <taxon>Pseudomonadota</taxon>
        <taxon>Gammaproteobacteria</taxon>
        <taxon>Pseudomonadales</taxon>
        <taxon>Pseudomonadaceae</taxon>
        <taxon>Pseudomonas</taxon>
        <taxon>Pseudomonas amygdali</taxon>
    </lineage>
</organism>
<comment type="caution">
    <text evidence="1">The sequence shown here is derived from an EMBL/GenBank/DDBJ whole genome shotgun (WGS) entry which is preliminary data.</text>
</comment>
<name>A0A3M5IPV2_PSEA0</name>